<reference evidence="1" key="1">
    <citation type="submission" date="2021-06" db="EMBL/GenBank/DDBJ databases">
        <authorList>
            <person name="Kallberg Y."/>
            <person name="Tangrot J."/>
            <person name="Rosling A."/>
        </authorList>
    </citation>
    <scope>NUCLEOTIDE SEQUENCE</scope>
    <source>
        <strain evidence="1">FL966</strain>
    </source>
</reference>
<evidence type="ECO:0000313" key="2">
    <source>
        <dbReference type="Proteomes" id="UP000789759"/>
    </source>
</evidence>
<comment type="caution">
    <text evidence="1">The sequence shown here is derived from an EMBL/GenBank/DDBJ whole genome shotgun (WGS) entry which is preliminary data.</text>
</comment>
<organism evidence="1 2">
    <name type="scientific">Cetraspora pellucida</name>
    <dbReference type="NCBI Taxonomy" id="1433469"/>
    <lineage>
        <taxon>Eukaryota</taxon>
        <taxon>Fungi</taxon>
        <taxon>Fungi incertae sedis</taxon>
        <taxon>Mucoromycota</taxon>
        <taxon>Glomeromycotina</taxon>
        <taxon>Glomeromycetes</taxon>
        <taxon>Diversisporales</taxon>
        <taxon>Gigasporaceae</taxon>
        <taxon>Cetraspora</taxon>
    </lineage>
</organism>
<feature type="non-terminal residue" evidence="1">
    <location>
        <position position="1"/>
    </location>
</feature>
<proteinExistence type="predicted"/>
<gene>
    <name evidence="1" type="ORF">CPELLU_LOCUS19107</name>
</gene>
<dbReference type="AlphaFoldDB" id="A0A9N9K8F4"/>
<accession>A0A9N9K8F4</accession>
<feature type="non-terminal residue" evidence="1">
    <location>
        <position position="40"/>
    </location>
</feature>
<dbReference type="EMBL" id="CAJVQA010042756">
    <property type="protein sequence ID" value="CAG8815166.1"/>
    <property type="molecule type" value="Genomic_DNA"/>
</dbReference>
<evidence type="ECO:0000313" key="1">
    <source>
        <dbReference type="EMBL" id="CAG8815166.1"/>
    </source>
</evidence>
<dbReference type="Proteomes" id="UP000789759">
    <property type="component" value="Unassembled WGS sequence"/>
</dbReference>
<keyword evidence="2" id="KW-1185">Reference proteome</keyword>
<name>A0A9N9K8F4_9GLOM</name>
<protein>
    <submittedName>
        <fullName evidence="1">815_t:CDS:1</fullName>
    </submittedName>
</protein>
<sequence>NNKHNDNESLFDEDSEYEYNYRIGIKLANGTTIPKNNVYP</sequence>